<dbReference type="Pfam" id="PF16884">
    <property type="entry name" value="ADH_N_2"/>
    <property type="match status" value="1"/>
</dbReference>
<keyword evidence="4" id="KW-1185">Reference proteome</keyword>
<protein>
    <recommendedName>
        <fullName evidence="2">Enoyl reductase (ER) domain-containing protein</fullName>
    </recommendedName>
</protein>
<dbReference type="Gene3D" id="3.90.180.10">
    <property type="entry name" value="Medium-chain alcohol dehydrogenases, catalytic domain"/>
    <property type="match status" value="1"/>
</dbReference>
<dbReference type="Pfam" id="PF00107">
    <property type="entry name" value="ADH_zinc_N"/>
    <property type="match status" value="1"/>
</dbReference>
<dbReference type="EMBL" id="JH930470">
    <property type="protein sequence ID" value="EKM58340.1"/>
    <property type="molecule type" value="Genomic_DNA"/>
</dbReference>
<evidence type="ECO:0000313" key="3">
    <source>
        <dbReference type="EMBL" id="EKM58340.1"/>
    </source>
</evidence>
<accession>K5WGC4</accession>
<dbReference type="GeneID" id="18915526"/>
<dbReference type="InParanoid" id="K5WGC4"/>
<dbReference type="InterPro" id="IPR041694">
    <property type="entry name" value="ADH_N_2"/>
</dbReference>
<dbReference type="KEGG" id="pco:PHACADRAFT_252595"/>
<dbReference type="AlphaFoldDB" id="K5WGC4"/>
<name>K5WGC4_PHACS</name>
<feature type="domain" description="Enoyl reductase (ER)" evidence="2">
    <location>
        <begin position="17"/>
        <end position="334"/>
    </location>
</feature>
<dbReference type="OrthoDB" id="809632at2759"/>
<dbReference type="HOGENOM" id="CLU_026673_29_2_1"/>
<dbReference type="RefSeq" id="XP_007393658.1">
    <property type="nucleotide sequence ID" value="XM_007393596.1"/>
</dbReference>
<dbReference type="InterPro" id="IPR020843">
    <property type="entry name" value="ER"/>
</dbReference>
<dbReference type="CDD" id="cd05288">
    <property type="entry name" value="PGDH"/>
    <property type="match status" value="1"/>
</dbReference>
<dbReference type="FunFam" id="3.40.50.720:FF:000121">
    <property type="entry name" value="Prostaglandin reductase 2"/>
    <property type="match status" value="1"/>
</dbReference>
<gene>
    <name evidence="3" type="ORF">PHACADRAFT_252595</name>
</gene>
<keyword evidence="1" id="KW-0560">Oxidoreductase</keyword>
<dbReference type="InterPro" id="IPR013149">
    <property type="entry name" value="ADH-like_C"/>
</dbReference>
<dbReference type="GO" id="GO:0016628">
    <property type="term" value="F:oxidoreductase activity, acting on the CH-CH group of donors, NAD or NADP as acceptor"/>
    <property type="evidence" value="ECO:0007669"/>
    <property type="project" value="InterPro"/>
</dbReference>
<dbReference type="SUPFAM" id="SSF51735">
    <property type="entry name" value="NAD(P)-binding Rossmann-fold domains"/>
    <property type="match status" value="1"/>
</dbReference>
<proteinExistence type="predicted"/>
<dbReference type="Proteomes" id="UP000008370">
    <property type="component" value="Unassembled WGS sequence"/>
</dbReference>
<evidence type="ECO:0000259" key="2">
    <source>
        <dbReference type="SMART" id="SM00829"/>
    </source>
</evidence>
<evidence type="ECO:0000256" key="1">
    <source>
        <dbReference type="ARBA" id="ARBA00023002"/>
    </source>
</evidence>
<dbReference type="SMART" id="SM00829">
    <property type="entry name" value="PKS_ER"/>
    <property type="match status" value="1"/>
</dbReference>
<reference evidence="3 4" key="1">
    <citation type="journal article" date="2012" name="BMC Genomics">
        <title>Comparative genomics of the white-rot fungi, Phanerochaete carnosa and P. chrysosporium, to elucidate the genetic basis of the distinct wood types they colonize.</title>
        <authorList>
            <person name="Suzuki H."/>
            <person name="MacDonald J."/>
            <person name="Syed K."/>
            <person name="Salamov A."/>
            <person name="Hori C."/>
            <person name="Aerts A."/>
            <person name="Henrissat B."/>
            <person name="Wiebenga A."/>
            <person name="vanKuyk P.A."/>
            <person name="Barry K."/>
            <person name="Lindquist E."/>
            <person name="LaButti K."/>
            <person name="Lapidus A."/>
            <person name="Lucas S."/>
            <person name="Coutinho P."/>
            <person name="Gong Y."/>
            <person name="Samejima M."/>
            <person name="Mahadevan R."/>
            <person name="Abou-Zaid M."/>
            <person name="de Vries R.P."/>
            <person name="Igarashi K."/>
            <person name="Yadav J.S."/>
            <person name="Grigoriev I.V."/>
            <person name="Master E.R."/>
        </authorList>
    </citation>
    <scope>NUCLEOTIDE SEQUENCE [LARGE SCALE GENOMIC DNA]</scope>
    <source>
        <strain evidence="3 4">HHB-10118-sp</strain>
    </source>
</reference>
<sequence>MAPSTYTRITLQERPTGDITPKTFRVEKVPFDLKPKQNEVLVKTLYLSLDPAQRTWINTSGGYMEPVKIGDVMRSGGLGVVVEAGPGSQLKVGDIVDGFLGWRDYGIHAHEHKTVRKVEVPQGCELIDLLGPLGLTGLTAYFGLFDVGKIKAGETLVVSGAAGATGSVVCQLGKKVGAKVIAIAGSKEKCDWLEKDLGVDKAINYKSPTFRKDFVEAVGYLDVYFDNVGGDILDLALRRLNQGARVALCGGIAAYNSPPKGITEYLNLIAKRAVIEGFLVLDYAHRWTQARQELSKMIQEGTLKRQFHVVEGIEKCPEALPLLFSGGNAGKLIVKVTDEQTLAKL</sequence>
<dbReference type="PANTHER" id="PTHR43205:SF42">
    <property type="entry name" value="ALCOHOL DEHYDROGENASE, ZINC-CONTAINING (AFU_ORTHOLOGUE AFUA_7G04530)"/>
    <property type="match status" value="1"/>
</dbReference>
<dbReference type="InterPro" id="IPR036291">
    <property type="entry name" value="NAD(P)-bd_dom_sf"/>
</dbReference>
<dbReference type="InterPro" id="IPR045010">
    <property type="entry name" value="MDR_fam"/>
</dbReference>
<organism evidence="3 4">
    <name type="scientific">Phanerochaete carnosa (strain HHB-10118-sp)</name>
    <name type="common">White-rot fungus</name>
    <name type="synonym">Peniophora carnosa</name>
    <dbReference type="NCBI Taxonomy" id="650164"/>
    <lineage>
        <taxon>Eukaryota</taxon>
        <taxon>Fungi</taxon>
        <taxon>Dikarya</taxon>
        <taxon>Basidiomycota</taxon>
        <taxon>Agaricomycotina</taxon>
        <taxon>Agaricomycetes</taxon>
        <taxon>Polyporales</taxon>
        <taxon>Phanerochaetaceae</taxon>
        <taxon>Phanerochaete</taxon>
    </lineage>
</organism>
<dbReference type="SUPFAM" id="SSF50129">
    <property type="entry name" value="GroES-like"/>
    <property type="match status" value="1"/>
</dbReference>
<dbReference type="Gene3D" id="3.40.50.720">
    <property type="entry name" value="NAD(P)-binding Rossmann-like Domain"/>
    <property type="match status" value="1"/>
</dbReference>
<evidence type="ECO:0000313" key="4">
    <source>
        <dbReference type="Proteomes" id="UP000008370"/>
    </source>
</evidence>
<dbReference type="PANTHER" id="PTHR43205">
    <property type="entry name" value="PROSTAGLANDIN REDUCTASE"/>
    <property type="match status" value="1"/>
</dbReference>
<dbReference type="InterPro" id="IPR011032">
    <property type="entry name" value="GroES-like_sf"/>
</dbReference>